<protein>
    <recommendedName>
        <fullName evidence="2">HECT-type E3 ubiquitin transferase</fullName>
        <ecNumber evidence="2">2.3.2.26</ecNumber>
    </recommendedName>
</protein>
<evidence type="ECO:0000313" key="5">
    <source>
        <dbReference type="EMBL" id="NIG59205.1"/>
    </source>
</evidence>
<name>A0ABX0S7E2_PONBL</name>
<organism evidence="5 6">
    <name type="scientific">Pontoporia blainvillei</name>
    <name type="common">Franciscana</name>
    <name type="synonym">Delphinus blainvillei</name>
    <dbReference type="NCBI Taxonomy" id="48723"/>
    <lineage>
        <taxon>Eukaryota</taxon>
        <taxon>Metazoa</taxon>
        <taxon>Chordata</taxon>
        <taxon>Craniata</taxon>
        <taxon>Vertebrata</taxon>
        <taxon>Euteleostomi</taxon>
        <taxon>Mammalia</taxon>
        <taxon>Eutheria</taxon>
        <taxon>Laurasiatheria</taxon>
        <taxon>Artiodactyla</taxon>
        <taxon>Whippomorpha</taxon>
        <taxon>Cetacea</taxon>
        <taxon>Odontoceti</taxon>
        <taxon>Pontoporiidae</taxon>
        <taxon>Pontoporia</taxon>
    </lineage>
</organism>
<sequence>MESLAGTCGKMLMLLQNCNDDSLNVALPMRMLEVFSSENTYLPVLQDASCVVSVIEQIVHYMIQNGYYRSLYLLINSKLPSSIEYSDLSRVPIAKILLENVLKPLHFTYNSCPEGARQQVFTAFTKEVLAAPFTEQVFHFVIPALADVQTVFPYEPFLNALLSIEGPRSKTSGGAPWLFYFVLTVGENYLGTLSEEGLLVYLSVLQTLLSRLPVSPANTSCQDSASDSEDESGETDTQTSAPEDGRLSVPYITEECLKKLDTKQQTNTLLNLVWRDSASEEAFTLMAAICHTLMVQHRVMVPKARQVSWAWVPRSPAGPPPSAGHPLPPASVVENESLFVFLF</sequence>
<gene>
    <name evidence="5" type="ORF">BU61_2522</name>
</gene>
<reference evidence="5" key="1">
    <citation type="submission" date="2018-05" db="EMBL/GenBank/DDBJ databases">
        <authorList>
            <person name="Pedro S.L.S."/>
            <person name="Freitas R.C."/>
            <person name="Barreto A.S."/>
            <person name="Lima A.O.S."/>
        </authorList>
    </citation>
    <scope>NUCLEOTIDE SEQUENCE</scope>
    <source>
        <strain evidence="5">BP203</strain>
        <tissue evidence="5">Muscle</tissue>
    </source>
</reference>
<keyword evidence="3" id="KW-0808">Transferase</keyword>
<comment type="caution">
    <text evidence="5">The sequence shown here is derived from an EMBL/GenBank/DDBJ whole genome shotgun (WGS) entry which is preliminary data.</text>
</comment>
<dbReference type="EMBL" id="PGGH01088953">
    <property type="protein sequence ID" value="NIG59205.1"/>
    <property type="molecule type" value="Genomic_DNA"/>
</dbReference>
<evidence type="ECO:0000256" key="2">
    <source>
        <dbReference type="ARBA" id="ARBA00012485"/>
    </source>
</evidence>
<evidence type="ECO:0000256" key="3">
    <source>
        <dbReference type="ARBA" id="ARBA00022679"/>
    </source>
</evidence>
<evidence type="ECO:0000256" key="1">
    <source>
        <dbReference type="ARBA" id="ARBA00000885"/>
    </source>
</evidence>
<comment type="catalytic activity">
    <reaction evidence="1">
        <text>S-ubiquitinyl-[E2 ubiquitin-conjugating enzyme]-L-cysteine + [acceptor protein]-L-lysine = [E2 ubiquitin-conjugating enzyme]-L-cysteine + N(6)-ubiquitinyl-[acceptor protein]-L-lysine.</text>
        <dbReference type="EC" id="2.3.2.26"/>
    </reaction>
</comment>
<keyword evidence="6" id="KW-1185">Reference proteome</keyword>
<dbReference type="PANTHER" id="PTHR45700:SF2">
    <property type="entry name" value="UBIQUITIN-PROTEIN LIGASE E3C"/>
    <property type="match status" value="1"/>
</dbReference>
<dbReference type="EC" id="2.3.2.26" evidence="2"/>
<dbReference type="InterPro" id="IPR044611">
    <property type="entry name" value="E3A/B/C-like"/>
</dbReference>
<accession>A0ABX0S7E2</accession>
<evidence type="ECO:0000256" key="4">
    <source>
        <dbReference type="SAM" id="MobiDB-lite"/>
    </source>
</evidence>
<proteinExistence type="predicted"/>
<dbReference type="PANTHER" id="PTHR45700">
    <property type="entry name" value="UBIQUITIN-PROTEIN LIGASE E3C"/>
    <property type="match status" value="1"/>
</dbReference>
<feature type="region of interest" description="Disordered" evidence="4">
    <location>
        <begin position="216"/>
        <end position="245"/>
    </location>
</feature>
<dbReference type="Proteomes" id="UP001165941">
    <property type="component" value="Unassembled WGS sequence"/>
</dbReference>
<evidence type="ECO:0000313" key="6">
    <source>
        <dbReference type="Proteomes" id="UP001165941"/>
    </source>
</evidence>